<name>A0ABX8RZV5_NOCIO</name>
<keyword evidence="4" id="KW-1185">Reference proteome</keyword>
<keyword evidence="1" id="KW-0677">Repeat</keyword>
<evidence type="ECO:0000313" key="3">
    <source>
        <dbReference type="EMBL" id="QXN93870.1"/>
    </source>
</evidence>
<dbReference type="PROSITE" id="PS51903">
    <property type="entry name" value="CLP_R"/>
    <property type="match status" value="2"/>
</dbReference>
<protein>
    <recommendedName>
        <fullName evidence="2">Clp R domain-containing protein</fullName>
    </recommendedName>
</protein>
<evidence type="ECO:0000259" key="2">
    <source>
        <dbReference type="PROSITE" id="PS51903"/>
    </source>
</evidence>
<feature type="domain" description="Clp R" evidence="2">
    <location>
        <begin position="2"/>
        <end position="152"/>
    </location>
</feature>
<dbReference type="Proteomes" id="UP000694257">
    <property type="component" value="Chromosome"/>
</dbReference>
<dbReference type="Pfam" id="PF02861">
    <property type="entry name" value="Clp_N"/>
    <property type="match status" value="2"/>
</dbReference>
<dbReference type="PANTHER" id="PTHR47016:SF5">
    <property type="entry name" value="CLP DOMAIN SUPERFAMILY PROTEIN"/>
    <property type="match status" value="1"/>
</dbReference>
<proteinExistence type="predicted"/>
<dbReference type="RefSeq" id="WP_218476193.1">
    <property type="nucleotide sequence ID" value="NZ_BAABJN010000001.1"/>
</dbReference>
<gene>
    <name evidence="3" type="ORF">KV110_12865</name>
</gene>
<organism evidence="3 4">
    <name type="scientific">Nocardia iowensis</name>
    <dbReference type="NCBI Taxonomy" id="204891"/>
    <lineage>
        <taxon>Bacteria</taxon>
        <taxon>Bacillati</taxon>
        <taxon>Actinomycetota</taxon>
        <taxon>Actinomycetes</taxon>
        <taxon>Mycobacteriales</taxon>
        <taxon>Nocardiaceae</taxon>
        <taxon>Nocardia</taxon>
    </lineage>
</organism>
<evidence type="ECO:0000256" key="1">
    <source>
        <dbReference type="PROSITE-ProRule" id="PRU01251"/>
    </source>
</evidence>
<reference evidence="3 4" key="1">
    <citation type="submission" date="2021-07" db="EMBL/GenBank/DDBJ databases">
        <title>Whole Genome Sequence of Nocardia Iowensis.</title>
        <authorList>
            <person name="Lamm A."/>
            <person name="Collins-Fairclough A.M."/>
            <person name="Bunk B."/>
            <person name="Sproer C."/>
        </authorList>
    </citation>
    <scope>NUCLEOTIDE SEQUENCE [LARGE SCALE GENOMIC DNA]</scope>
    <source>
        <strain evidence="3 4">NRRL 5646</strain>
    </source>
</reference>
<accession>A0ABX8RZV5</accession>
<dbReference type="PANTHER" id="PTHR47016">
    <property type="entry name" value="ATP-DEPENDENT CLP PROTEASE ATP-BINDING SUBUNIT CLPT1, CHLOROPLASTIC"/>
    <property type="match status" value="1"/>
</dbReference>
<dbReference type="InterPro" id="IPR044217">
    <property type="entry name" value="CLPT1/2"/>
</dbReference>
<evidence type="ECO:0000313" key="4">
    <source>
        <dbReference type="Proteomes" id="UP000694257"/>
    </source>
</evidence>
<dbReference type="EMBL" id="CP078145">
    <property type="protein sequence ID" value="QXN93870.1"/>
    <property type="molecule type" value="Genomic_DNA"/>
</dbReference>
<feature type="domain" description="Clp R" evidence="2">
    <location>
        <begin position="157"/>
        <end position="228"/>
    </location>
</feature>
<sequence>MFERFSDQARRVIVLTQEQAREHGHDFIGAEHMLLAILRACEIGSAATTARALAQLGIDPAAARAKIALTHGPSEPSATGNIPFTQQAKKVLENSLREAQALNHAHIEPSHLLLALTSVAADDPDTPLGTARATLGFSHDDLRKALRTVTESRDEVPEALPYSPQATTALARADVEARESGSSSIDAGHVLLGLLTVDDEIVHPALRALGVDPQQLTAEVLARQPRRD</sequence>
<dbReference type="InterPro" id="IPR004176">
    <property type="entry name" value="Clp_R_N"/>
</dbReference>